<accession>A0A1L9S6M0</accession>
<proteinExistence type="predicted"/>
<organism evidence="1 2">
    <name type="scientific">Penicilliopsis zonata CBS 506.65</name>
    <dbReference type="NCBI Taxonomy" id="1073090"/>
    <lineage>
        <taxon>Eukaryota</taxon>
        <taxon>Fungi</taxon>
        <taxon>Dikarya</taxon>
        <taxon>Ascomycota</taxon>
        <taxon>Pezizomycotina</taxon>
        <taxon>Eurotiomycetes</taxon>
        <taxon>Eurotiomycetidae</taxon>
        <taxon>Eurotiales</taxon>
        <taxon>Aspergillaceae</taxon>
        <taxon>Penicilliopsis</taxon>
    </lineage>
</organism>
<dbReference type="EMBL" id="KV878356">
    <property type="protein sequence ID" value="OJJ42809.1"/>
    <property type="molecule type" value="Genomic_DNA"/>
</dbReference>
<protein>
    <submittedName>
        <fullName evidence="1">Uncharacterized protein</fullName>
    </submittedName>
</protein>
<evidence type="ECO:0000313" key="1">
    <source>
        <dbReference type="EMBL" id="OJJ42809.1"/>
    </source>
</evidence>
<keyword evidence="2" id="KW-1185">Reference proteome</keyword>
<sequence length="222" mass="23807">MACQCPLSSVQQYPLSPLRVQSTRSPPCQSIHDPLIAIAQPRLVILPDQGSENGPRPAPFFKCRHGCRASRPLLATCRCNARLILSLFVLVFRNCRPGRLARPLSSASLSLSSMITVGGPSTTALQSIATRRIDRPTGMASGSIAGSIAGSSAGSSAGAVQEKCREQCRQEVRADASRLTDVVRRMTQCSARNSCRNEPGSRGPVYHQAHVFSLAGPADRQR</sequence>
<dbReference type="AlphaFoldDB" id="A0A1L9S6M0"/>
<dbReference type="VEuPathDB" id="FungiDB:ASPZODRAFT_1260174"/>
<dbReference type="Proteomes" id="UP000184188">
    <property type="component" value="Unassembled WGS sequence"/>
</dbReference>
<dbReference type="GeneID" id="34607920"/>
<evidence type="ECO:0000313" key="2">
    <source>
        <dbReference type="Proteomes" id="UP000184188"/>
    </source>
</evidence>
<gene>
    <name evidence="1" type="ORF">ASPZODRAFT_1260174</name>
</gene>
<name>A0A1L9S6M0_9EURO</name>
<dbReference type="RefSeq" id="XP_022577319.1">
    <property type="nucleotide sequence ID" value="XM_022721455.1"/>
</dbReference>
<reference evidence="2" key="1">
    <citation type="journal article" date="2017" name="Genome Biol.">
        <title>Comparative genomics reveals high biological diversity and specific adaptations in the industrially and medically important fungal genus Aspergillus.</title>
        <authorList>
            <person name="de Vries R.P."/>
            <person name="Riley R."/>
            <person name="Wiebenga A."/>
            <person name="Aguilar-Osorio G."/>
            <person name="Amillis S."/>
            <person name="Uchima C.A."/>
            <person name="Anderluh G."/>
            <person name="Asadollahi M."/>
            <person name="Askin M."/>
            <person name="Barry K."/>
            <person name="Battaglia E."/>
            <person name="Bayram O."/>
            <person name="Benocci T."/>
            <person name="Braus-Stromeyer S.A."/>
            <person name="Caldana C."/>
            <person name="Canovas D."/>
            <person name="Cerqueira G.C."/>
            <person name="Chen F."/>
            <person name="Chen W."/>
            <person name="Choi C."/>
            <person name="Clum A."/>
            <person name="Dos Santos R.A."/>
            <person name="Damasio A.R."/>
            <person name="Diallinas G."/>
            <person name="Emri T."/>
            <person name="Fekete E."/>
            <person name="Flipphi M."/>
            <person name="Freyberg S."/>
            <person name="Gallo A."/>
            <person name="Gournas C."/>
            <person name="Habgood R."/>
            <person name="Hainaut M."/>
            <person name="Harispe M.L."/>
            <person name="Henrissat B."/>
            <person name="Hilden K.S."/>
            <person name="Hope R."/>
            <person name="Hossain A."/>
            <person name="Karabika E."/>
            <person name="Karaffa L."/>
            <person name="Karanyi Z."/>
            <person name="Krasevec N."/>
            <person name="Kuo A."/>
            <person name="Kusch H."/>
            <person name="LaButti K."/>
            <person name="Lagendijk E.L."/>
            <person name="Lapidus A."/>
            <person name="Levasseur A."/>
            <person name="Lindquist E."/>
            <person name="Lipzen A."/>
            <person name="Logrieco A.F."/>
            <person name="MacCabe A."/>
            <person name="Maekelae M.R."/>
            <person name="Malavazi I."/>
            <person name="Melin P."/>
            <person name="Meyer V."/>
            <person name="Mielnichuk N."/>
            <person name="Miskei M."/>
            <person name="Molnar A.P."/>
            <person name="Mule G."/>
            <person name="Ngan C.Y."/>
            <person name="Orejas M."/>
            <person name="Orosz E."/>
            <person name="Ouedraogo J.P."/>
            <person name="Overkamp K.M."/>
            <person name="Park H.-S."/>
            <person name="Perrone G."/>
            <person name="Piumi F."/>
            <person name="Punt P.J."/>
            <person name="Ram A.F."/>
            <person name="Ramon A."/>
            <person name="Rauscher S."/>
            <person name="Record E."/>
            <person name="Riano-Pachon D.M."/>
            <person name="Robert V."/>
            <person name="Roehrig J."/>
            <person name="Ruller R."/>
            <person name="Salamov A."/>
            <person name="Salih N.S."/>
            <person name="Samson R.A."/>
            <person name="Sandor E."/>
            <person name="Sanguinetti M."/>
            <person name="Schuetze T."/>
            <person name="Sepcic K."/>
            <person name="Shelest E."/>
            <person name="Sherlock G."/>
            <person name="Sophianopoulou V."/>
            <person name="Squina F.M."/>
            <person name="Sun H."/>
            <person name="Susca A."/>
            <person name="Todd R.B."/>
            <person name="Tsang A."/>
            <person name="Unkles S.E."/>
            <person name="van de Wiele N."/>
            <person name="van Rossen-Uffink D."/>
            <person name="Oliveira J.V."/>
            <person name="Vesth T.C."/>
            <person name="Visser J."/>
            <person name="Yu J.-H."/>
            <person name="Zhou M."/>
            <person name="Andersen M.R."/>
            <person name="Archer D.B."/>
            <person name="Baker S.E."/>
            <person name="Benoit I."/>
            <person name="Brakhage A.A."/>
            <person name="Braus G.H."/>
            <person name="Fischer R."/>
            <person name="Frisvad J.C."/>
            <person name="Goldman G.H."/>
            <person name="Houbraken J."/>
            <person name="Oakley B."/>
            <person name="Pocsi I."/>
            <person name="Scazzocchio C."/>
            <person name="Seiboth B."/>
            <person name="vanKuyk P.A."/>
            <person name="Wortman J."/>
            <person name="Dyer P.S."/>
            <person name="Grigoriev I.V."/>
        </authorList>
    </citation>
    <scope>NUCLEOTIDE SEQUENCE [LARGE SCALE GENOMIC DNA]</scope>
    <source>
        <strain evidence="2">CBS 506.65</strain>
    </source>
</reference>